<proteinExistence type="predicted"/>
<reference evidence="1 2" key="1">
    <citation type="journal article" date="2019" name="Int. J. Syst. Evol. Microbiol.">
        <title>The Global Catalogue of Microorganisms (GCM) 10K type strain sequencing project: providing services to taxonomists for standard genome sequencing and annotation.</title>
        <authorList>
            <consortium name="The Broad Institute Genomics Platform"/>
            <consortium name="The Broad Institute Genome Sequencing Center for Infectious Disease"/>
            <person name="Wu L."/>
            <person name="Ma J."/>
        </authorList>
    </citation>
    <scope>NUCLEOTIDE SEQUENCE [LARGE SCALE GENOMIC DNA]</scope>
    <source>
        <strain evidence="1 2">JCM 16231</strain>
    </source>
</reference>
<evidence type="ECO:0000313" key="2">
    <source>
        <dbReference type="Proteomes" id="UP001500185"/>
    </source>
</evidence>
<comment type="caution">
    <text evidence="1">The sequence shown here is derived from an EMBL/GenBank/DDBJ whole genome shotgun (WGS) entry which is preliminary data.</text>
</comment>
<protein>
    <recommendedName>
        <fullName evidence="3">Secreted protein</fullName>
    </recommendedName>
</protein>
<dbReference type="Proteomes" id="UP001500185">
    <property type="component" value="Unassembled WGS sequence"/>
</dbReference>
<name>A0ABN1K4V7_9FLAO</name>
<gene>
    <name evidence="1" type="ORF">GCM10009433_08850</name>
</gene>
<accession>A0ABN1K4V7</accession>
<organism evidence="1 2">
    <name type="scientific">Psychroflexus lacisalsi</name>
    <dbReference type="NCBI Taxonomy" id="503928"/>
    <lineage>
        <taxon>Bacteria</taxon>
        <taxon>Pseudomonadati</taxon>
        <taxon>Bacteroidota</taxon>
        <taxon>Flavobacteriia</taxon>
        <taxon>Flavobacteriales</taxon>
        <taxon>Flavobacteriaceae</taxon>
        <taxon>Psychroflexus</taxon>
    </lineage>
</organism>
<dbReference type="EMBL" id="BAAAGG010000005">
    <property type="protein sequence ID" value="GAA0754861.1"/>
    <property type="molecule type" value="Genomic_DNA"/>
</dbReference>
<evidence type="ECO:0008006" key="3">
    <source>
        <dbReference type="Google" id="ProtNLM"/>
    </source>
</evidence>
<keyword evidence="2" id="KW-1185">Reference proteome</keyword>
<sequence length="210" mass="24008">MKYLFFVLLVTGIIACQDSSEPKANDTKTEVLAEANSEEIINQEFWNRLSKLKGKAFQGKVLEAPEGDDFREKNLVMHVLDVEENKIYIPFNVGENRSRTWILSKTKSGIQLKHDHRKEDGSEDEVTMYGGVTPNSGSDDLAMFPADQETVDLLPGTATNLWWITVDDEQFTYNLRRIGSPIKFSIGFDLESPIDLPKRSWGWENYKIEK</sequence>
<evidence type="ECO:0000313" key="1">
    <source>
        <dbReference type="EMBL" id="GAA0754861.1"/>
    </source>
</evidence>
<dbReference type="PROSITE" id="PS51257">
    <property type="entry name" value="PROKAR_LIPOPROTEIN"/>
    <property type="match status" value="1"/>
</dbReference>
<dbReference type="RefSeq" id="WP_224453429.1">
    <property type="nucleotide sequence ID" value="NZ_BAAAGG010000005.1"/>
</dbReference>